<feature type="region of interest" description="Disordered" evidence="2">
    <location>
        <begin position="143"/>
        <end position="182"/>
    </location>
</feature>
<dbReference type="Pfam" id="PF01844">
    <property type="entry name" value="HNH"/>
    <property type="match status" value="1"/>
</dbReference>
<dbReference type="EMBL" id="CP121252">
    <property type="protein sequence ID" value="WFP16352.1"/>
    <property type="molecule type" value="Genomic_DNA"/>
</dbReference>
<name>A0ABY8H6U0_9MICC</name>
<reference evidence="4 5" key="1">
    <citation type="submission" date="2023-04" db="EMBL/GenBank/DDBJ databases">
        <title>Funneling lignin-derived compounds into biodiesel using alkali-halophilic Citricoccus sp. P2.</title>
        <authorList>
            <person name="Luo C.-B."/>
        </authorList>
    </citation>
    <scope>NUCLEOTIDE SEQUENCE [LARGE SCALE GENOMIC DNA]</scope>
    <source>
        <strain evidence="4 5">P2</strain>
    </source>
</reference>
<sequence length="594" mass="64476">MALAAIDHTPTSAPAFDQLSLGDVFDLVQDGLRHLSQRMSTPDARREFAEFIAPESSPDDAPSDRVPTNQDPADRVRGDVRNTLPSLLQSAQSTAQLIAGVQARLDGFTHDMFARPQDRADLLGLPKKGKLAYRDASELIQGATNISRHEAKRRTQQAQDFRPHASKPGSKDTPPPGSGRLAGLLPHVASAFARSLIAPARLSIITAAIDKLEKALATAGLPVATLHDQLRDVDERMAHRASVESHDEFRSFVNHWRDSVLRLIADDAVTSAEHQARENRSLVYMGQSGELFDWLVRTTREGHETLMTIKSASSNPRRRPSCATDEAETTASAEEELDDRTPVQRSHDGFFGVVEAGMRVTENSLPDQGGSRPQLIVAAGITTLLKMAHQDGLLADTFDPQLLTAGSTEDLMVSAGYSVSAGAGIVRRMLCTADITPVVLGTDSEILDVGKKHRLFTPAQRKALIARDGGCAAPGCTFPAAWCESHHIQPWSQGGKTSVDNGVLLCSHHHHAVHEGAWSIRVYRGSPWFTPTAKLNLFTTDRSPRRNNYWRPDRESPPPPDDVDPADAAPADIDLSNADPSDTGSSETHPMPLS</sequence>
<protein>
    <submittedName>
        <fullName evidence="4">DUF222 domain-containing protein</fullName>
    </submittedName>
</protein>
<dbReference type="Pfam" id="PF02720">
    <property type="entry name" value="DUF222"/>
    <property type="match status" value="1"/>
</dbReference>
<dbReference type="Proteomes" id="UP001219037">
    <property type="component" value="Chromosome"/>
</dbReference>
<evidence type="ECO:0000313" key="5">
    <source>
        <dbReference type="Proteomes" id="UP001219037"/>
    </source>
</evidence>
<feature type="domain" description="HNH nuclease" evidence="3">
    <location>
        <begin position="459"/>
        <end position="511"/>
    </location>
</feature>
<gene>
    <name evidence="4" type="ORF">P8192_13370</name>
</gene>
<feature type="region of interest" description="Disordered" evidence="2">
    <location>
        <begin position="311"/>
        <end position="345"/>
    </location>
</feature>
<feature type="compositionally biased region" description="Polar residues" evidence="2">
    <location>
        <begin position="578"/>
        <end position="588"/>
    </location>
</feature>
<dbReference type="Gene3D" id="1.10.30.50">
    <property type="match status" value="1"/>
</dbReference>
<evidence type="ECO:0000256" key="1">
    <source>
        <dbReference type="ARBA" id="ARBA00023450"/>
    </source>
</evidence>
<dbReference type="SMART" id="SM00507">
    <property type="entry name" value="HNHc"/>
    <property type="match status" value="1"/>
</dbReference>
<dbReference type="InterPro" id="IPR002711">
    <property type="entry name" value="HNH"/>
</dbReference>
<evidence type="ECO:0000259" key="3">
    <source>
        <dbReference type="SMART" id="SM00507"/>
    </source>
</evidence>
<feature type="compositionally biased region" description="Acidic residues" evidence="2">
    <location>
        <begin position="325"/>
        <end position="338"/>
    </location>
</feature>
<evidence type="ECO:0000313" key="4">
    <source>
        <dbReference type="EMBL" id="WFP16352.1"/>
    </source>
</evidence>
<dbReference type="InterPro" id="IPR003615">
    <property type="entry name" value="HNH_nuc"/>
</dbReference>
<keyword evidence="5" id="KW-1185">Reference proteome</keyword>
<dbReference type="RefSeq" id="WP_278157497.1">
    <property type="nucleotide sequence ID" value="NZ_CP121252.1"/>
</dbReference>
<feature type="region of interest" description="Disordered" evidence="2">
    <location>
        <begin position="53"/>
        <end position="76"/>
    </location>
</feature>
<comment type="similarity">
    <text evidence="1">Belongs to the Rv1128c/1148c/1588c/1702c/1945/3466 family.</text>
</comment>
<feature type="region of interest" description="Disordered" evidence="2">
    <location>
        <begin position="540"/>
        <end position="594"/>
    </location>
</feature>
<organism evidence="4 5">
    <name type="scientific">Citricoccus muralis</name>
    <dbReference type="NCBI Taxonomy" id="169134"/>
    <lineage>
        <taxon>Bacteria</taxon>
        <taxon>Bacillati</taxon>
        <taxon>Actinomycetota</taxon>
        <taxon>Actinomycetes</taxon>
        <taxon>Micrococcales</taxon>
        <taxon>Micrococcaceae</taxon>
        <taxon>Citricoccus</taxon>
    </lineage>
</organism>
<accession>A0ABY8H6U0</accession>
<dbReference type="InterPro" id="IPR003870">
    <property type="entry name" value="DUF222"/>
</dbReference>
<evidence type="ECO:0000256" key="2">
    <source>
        <dbReference type="SAM" id="MobiDB-lite"/>
    </source>
</evidence>
<dbReference type="CDD" id="cd00085">
    <property type="entry name" value="HNHc"/>
    <property type="match status" value="1"/>
</dbReference>
<proteinExistence type="inferred from homology"/>